<evidence type="ECO:0000256" key="10">
    <source>
        <dbReference type="PIRSR" id="PIRSR000094-2"/>
    </source>
</evidence>
<keyword evidence="9 11" id="KW-0520">NAD</keyword>
<feature type="binding site" evidence="10">
    <location>
        <position position="108"/>
    </location>
    <ligand>
        <name>substrate</name>
    </ligand>
</feature>
<keyword evidence="7 9" id="KW-0275">Fatty acid biosynthesis</keyword>
<evidence type="ECO:0000256" key="11">
    <source>
        <dbReference type="PIRSR" id="PIRSR000094-3"/>
    </source>
</evidence>
<evidence type="ECO:0000256" key="9">
    <source>
        <dbReference type="PIRNR" id="PIRNR000094"/>
    </source>
</evidence>
<feature type="binding site" evidence="11">
    <location>
        <begin position="77"/>
        <end position="78"/>
    </location>
    <ligand>
        <name>NAD(+)</name>
        <dbReference type="ChEBI" id="CHEBI:57540"/>
    </ligand>
</feature>
<evidence type="ECO:0000256" key="8">
    <source>
        <dbReference type="ARBA" id="ARBA00048572"/>
    </source>
</evidence>
<comment type="similarity">
    <text evidence="2 9">Belongs to the short-chain dehydrogenases/reductases (SDR) family. FabI subfamily.</text>
</comment>
<dbReference type="GO" id="GO:0004318">
    <property type="term" value="F:enoyl-[acyl-carrier-protein] reductase (NADH) activity"/>
    <property type="evidence" value="ECO:0007669"/>
    <property type="project" value="UniProtKB-EC"/>
</dbReference>
<feature type="binding site" evidence="11">
    <location>
        <position position="175"/>
    </location>
    <ligand>
        <name>NAD(+)</name>
        <dbReference type="ChEBI" id="CHEBI:57540"/>
    </ligand>
</feature>
<evidence type="ECO:0000313" key="13">
    <source>
        <dbReference type="Proteomes" id="UP000186308"/>
    </source>
</evidence>
<keyword evidence="6" id="KW-0443">Lipid metabolism</keyword>
<evidence type="ECO:0000256" key="2">
    <source>
        <dbReference type="ARBA" id="ARBA00009233"/>
    </source>
</evidence>
<dbReference type="Proteomes" id="UP000186308">
    <property type="component" value="Unassembled WGS sequence"/>
</dbReference>
<evidence type="ECO:0000256" key="4">
    <source>
        <dbReference type="ARBA" id="ARBA00022832"/>
    </source>
</evidence>
<feature type="binding site" evidence="11">
    <location>
        <begin position="204"/>
        <end position="208"/>
    </location>
    <ligand>
        <name>NAD(+)</name>
        <dbReference type="ChEBI" id="CHEBI:57540"/>
    </ligand>
</feature>
<evidence type="ECO:0000256" key="5">
    <source>
        <dbReference type="ARBA" id="ARBA00023002"/>
    </source>
</evidence>
<reference evidence="12 13" key="1">
    <citation type="submission" date="2017-01" db="EMBL/GenBank/DDBJ databases">
        <authorList>
            <person name="Varghese N."/>
            <person name="Submissions S."/>
        </authorList>
    </citation>
    <scope>NUCLEOTIDE SEQUENCE [LARGE SCALE GENOMIC DNA]</scope>
    <source>
        <strain evidence="12 13">ATCC 35905</strain>
    </source>
</reference>
<feature type="binding site" evidence="11">
    <location>
        <position position="26"/>
    </location>
    <ligand>
        <name>NAD(+)</name>
        <dbReference type="ChEBI" id="CHEBI:57540"/>
    </ligand>
</feature>
<dbReference type="PANTHER" id="PTHR43159:SF2">
    <property type="entry name" value="ENOYL-[ACYL-CARRIER-PROTEIN] REDUCTASE [NADH], CHLOROPLASTIC"/>
    <property type="match status" value="1"/>
</dbReference>
<dbReference type="InterPro" id="IPR036291">
    <property type="entry name" value="NAD(P)-bd_dom_sf"/>
</dbReference>
<keyword evidence="3 9" id="KW-0444">Lipid biosynthesis</keyword>
<feature type="binding site" evidence="11">
    <location>
        <position position="105"/>
    </location>
    <ligand>
        <name>NAD(+)</name>
        <dbReference type="ChEBI" id="CHEBI:57540"/>
    </ligand>
</feature>
<name>A0A8G2CMG7_ACIRU</name>
<sequence>MAASSEPSDLHRPIIDLTGKIGLVLGIANEHSIAAGCARRFAQAGAQLAATCLNETARPYVASVTATLPCKLLLACDVREAGALEAVFAAIRAEYGRLDFLLHAIAFAPRDDLHARVTDCSAGGFAMAMDVSCHSFIRCARLAEPLMQDGGALLSVSFYGAERVVAHYNLMGPVKAALESSVRALAAELGPRRIRVNALSPGPIATRAASGIDRFDELLERAARDAPEHHLATIEDVGALAAFLASDAAARITGTIIPVDGGQHIMA</sequence>
<organism evidence="12 13">
    <name type="scientific">Acidiphilium rubrum</name>
    <dbReference type="NCBI Taxonomy" id="526"/>
    <lineage>
        <taxon>Bacteria</taxon>
        <taxon>Pseudomonadati</taxon>
        <taxon>Pseudomonadota</taxon>
        <taxon>Alphaproteobacteria</taxon>
        <taxon>Acetobacterales</taxon>
        <taxon>Acidocellaceae</taxon>
        <taxon>Acidiphilium</taxon>
    </lineage>
</organism>
<dbReference type="InterPro" id="IPR002347">
    <property type="entry name" value="SDR_fam"/>
</dbReference>
<protein>
    <recommendedName>
        <fullName evidence="9">Enoyl-[acyl-carrier-protein] reductase [NADH]</fullName>
        <ecNumber evidence="9">1.3.1.9</ecNumber>
    </recommendedName>
</protein>
<dbReference type="GO" id="GO:0006633">
    <property type="term" value="P:fatty acid biosynthetic process"/>
    <property type="evidence" value="ECO:0007669"/>
    <property type="project" value="UniProtKB-UniPathway"/>
</dbReference>
<feature type="binding site" evidence="11">
    <location>
        <begin position="32"/>
        <end position="33"/>
    </location>
    <ligand>
        <name>NAD(+)</name>
        <dbReference type="ChEBI" id="CHEBI:57540"/>
    </ligand>
</feature>
<dbReference type="Pfam" id="PF13561">
    <property type="entry name" value="adh_short_C2"/>
    <property type="match status" value="1"/>
</dbReference>
<dbReference type="OrthoDB" id="9803628at2"/>
<comment type="caution">
    <text evidence="12">The sequence shown here is derived from an EMBL/GenBank/DDBJ whole genome shotgun (WGS) entry which is preliminary data.</text>
</comment>
<dbReference type="Gene3D" id="3.40.50.720">
    <property type="entry name" value="NAD(P)-binding Rossmann-like Domain"/>
    <property type="match status" value="1"/>
</dbReference>
<dbReference type="PIRSF" id="PIRSF000094">
    <property type="entry name" value="Enoyl-ACP_rdct"/>
    <property type="match status" value="1"/>
</dbReference>
<accession>A0A8G2CMG7</accession>
<dbReference type="EC" id="1.3.1.9" evidence="9"/>
<evidence type="ECO:0000256" key="7">
    <source>
        <dbReference type="ARBA" id="ARBA00023160"/>
    </source>
</evidence>
<dbReference type="UniPathway" id="UPA00094"/>
<comment type="pathway">
    <text evidence="1">Lipid metabolism; fatty acid biosynthesis.</text>
</comment>
<evidence type="ECO:0000256" key="6">
    <source>
        <dbReference type="ARBA" id="ARBA00023098"/>
    </source>
</evidence>
<dbReference type="PRINTS" id="PR00081">
    <property type="entry name" value="GDHRDH"/>
</dbReference>
<comment type="catalytic activity">
    <reaction evidence="8 9">
        <text>a 2,3-saturated acyl-[ACP] + NAD(+) = a (2E)-enoyl-[ACP] + NADH + H(+)</text>
        <dbReference type="Rhea" id="RHEA:10240"/>
        <dbReference type="Rhea" id="RHEA-COMP:9925"/>
        <dbReference type="Rhea" id="RHEA-COMP:9926"/>
        <dbReference type="ChEBI" id="CHEBI:15378"/>
        <dbReference type="ChEBI" id="CHEBI:57540"/>
        <dbReference type="ChEBI" id="CHEBI:57945"/>
        <dbReference type="ChEBI" id="CHEBI:78784"/>
        <dbReference type="ChEBI" id="CHEBI:78785"/>
        <dbReference type="EC" id="1.3.1.9"/>
    </reaction>
</comment>
<gene>
    <name evidence="12" type="ORF">SAMN05421828_12042</name>
</gene>
<dbReference type="PANTHER" id="PTHR43159">
    <property type="entry name" value="ENOYL-[ACYL-CARRIER-PROTEIN] REDUCTASE"/>
    <property type="match status" value="1"/>
</dbReference>
<keyword evidence="5 9" id="KW-0560">Oxidoreductase</keyword>
<evidence type="ECO:0000256" key="3">
    <source>
        <dbReference type="ARBA" id="ARBA00022516"/>
    </source>
</evidence>
<dbReference type="AlphaFoldDB" id="A0A8G2CMG7"/>
<dbReference type="InterPro" id="IPR014358">
    <property type="entry name" value="Enoyl-ACP_Rdtase_NADH"/>
</dbReference>
<evidence type="ECO:0000313" key="12">
    <source>
        <dbReference type="EMBL" id="SIR22986.1"/>
    </source>
</evidence>
<dbReference type="EMBL" id="FTNE01000020">
    <property type="protein sequence ID" value="SIR22986.1"/>
    <property type="molecule type" value="Genomic_DNA"/>
</dbReference>
<keyword evidence="13" id="KW-1185">Reference proteome</keyword>
<dbReference type="SUPFAM" id="SSF51735">
    <property type="entry name" value="NAD(P)-binding Rossmann-fold domains"/>
    <property type="match status" value="1"/>
</dbReference>
<proteinExistence type="inferred from homology"/>
<evidence type="ECO:0000256" key="1">
    <source>
        <dbReference type="ARBA" id="ARBA00005194"/>
    </source>
</evidence>
<dbReference type="RefSeq" id="WP_051657460.1">
    <property type="nucleotide sequence ID" value="NZ_FTNE01000020.1"/>
</dbReference>
<keyword evidence="4" id="KW-0276">Fatty acid metabolism</keyword>
<dbReference type="NCBIfam" id="NF005717">
    <property type="entry name" value="PRK07533.1"/>
    <property type="match status" value="1"/>
</dbReference>